<accession>A0AAV4G8K6</accession>
<organism evidence="1 2">
    <name type="scientific">Elysia marginata</name>
    <dbReference type="NCBI Taxonomy" id="1093978"/>
    <lineage>
        <taxon>Eukaryota</taxon>
        <taxon>Metazoa</taxon>
        <taxon>Spiralia</taxon>
        <taxon>Lophotrochozoa</taxon>
        <taxon>Mollusca</taxon>
        <taxon>Gastropoda</taxon>
        <taxon>Heterobranchia</taxon>
        <taxon>Euthyneura</taxon>
        <taxon>Panpulmonata</taxon>
        <taxon>Sacoglossa</taxon>
        <taxon>Placobranchoidea</taxon>
        <taxon>Plakobranchidae</taxon>
        <taxon>Elysia</taxon>
    </lineage>
</organism>
<reference evidence="1 2" key="1">
    <citation type="journal article" date="2021" name="Elife">
        <title>Chloroplast acquisition without the gene transfer in kleptoplastic sea slugs, Plakobranchus ocellatus.</title>
        <authorList>
            <person name="Maeda T."/>
            <person name="Takahashi S."/>
            <person name="Yoshida T."/>
            <person name="Shimamura S."/>
            <person name="Takaki Y."/>
            <person name="Nagai Y."/>
            <person name="Toyoda A."/>
            <person name="Suzuki Y."/>
            <person name="Arimoto A."/>
            <person name="Ishii H."/>
            <person name="Satoh N."/>
            <person name="Nishiyama T."/>
            <person name="Hasebe M."/>
            <person name="Maruyama T."/>
            <person name="Minagawa J."/>
            <person name="Obokata J."/>
            <person name="Shigenobu S."/>
        </authorList>
    </citation>
    <scope>NUCLEOTIDE SEQUENCE [LARGE SCALE GENOMIC DNA]</scope>
</reference>
<comment type="caution">
    <text evidence="1">The sequence shown here is derived from an EMBL/GenBank/DDBJ whole genome shotgun (WGS) entry which is preliminary data.</text>
</comment>
<keyword evidence="2" id="KW-1185">Reference proteome</keyword>
<evidence type="ECO:0000313" key="2">
    <source>
        <dbReference type="Proteomes" id="UP000762676"/>
    </source>
</evidence>
<evidence type="ECO:0000313" key="1">
    <source>
        <dbReference type="EMBL" id="GFR80900.1"/>
    </source>
</evidence>
<sequence>MVVVSSMIAFSGGIEHPPPRLAGSAQTYAASSITSMAITNSIGDIVHATAMPTSRTILLSGYSRYFSAVAPLTFNVERLSEFLISVLSLDSLSAVVSNPALA</sequence>
<dbReference type="AlphaFoldDB" id="A0AAV4G8K6"/>
<dbReference type="EMBL" id="BMAT01004795">
    <property type="protein sequence ID" value="GFR80900.1"/>
    <property type="molecule type" value="Genomic_DNA"/>
</dbReference>
<gene>
    <name evidence="1" type="ORF">ElyMa_002327500</name>
</gene>
<proteinExistence type="predicted"/>
<dbReference type="Proteomes" id="UP000762676">
    <property type="component" value="Unassembled WGS sequence"/>
</dbReference>
<protein>
    <submittedName>
        <fullName evidence="1">Uncharacterized protein</fullName>
    </submittedName>
</protein>
<name>A0AAV4G8K6_9GAST</name>